<dbReference type="GO" id="GO:0005829">
    <property type="term" value="C:cytosol"/>
    <property type="evidence" value="ECO:0007669"/>
    <property type="project" value="TreeGrafter"/>
</dbReference>
<dbReference type="InterPro" id="IPR032259">
    <property type="entry name" value="HIBYL-CoA-H"/>
</dbReference>
<name>A0A839ZE30_9HYPH</name>
<evidence type="ECO:0000256" key="1">
    <source>
        <dbReference type="ARBA" id="ARBA00001709"/>
    </source>
</evidence>
<protein>
    <recommendedName>
        <fullName evidence="2">3-hydroxyisobutyryl-CoA hydrolase</fullName>
        <ecNumber evidence="2">3.1.2.4</ecNumber>
    </recommendedName>
</protein>
<comment type="catalytic activity">
    <reaction evidence="1">
        <text>3-hydroxy-2-methylpropanoyl-CoA + H2O = 3-hydroxy-2-methylpropanoate + CoA + H(+)</text>
        <dbReference type="Rhea" id="RHEA:20888"/>
        <dbReference type="ChEBI" id="CHEBI:11805"/>
        <dbReference type="ChEBI" id="CHEBI:15377"/>
        <dbReference type="ChEBI" id="CHEBI:15378"/>
        <dbReference type="ChEBI" id="CHEBI:57287"/>
        <dbReference type="ChEBI" id="CHEBI:57340"/>
        <dbReference type="EC" id="3.1.2.4"/>
    </reaction>
</comment>
<evidence type="ECO:0000313" key="5">
    <source>
        <dbReference type="EMBL" id="MBB3772916.1"/>
    </source>
</evidence>
<keyword evidence="6" id="KW-1185">Reference proteome</keyword>
<proteinExistence type="predicted"/>
<comment type="caution">
    <text evidence="5">The sequence shown here is derived from an EMBL/GenBank/DDBJ whole genome shotgun (WGS) entry which is preliminary data.</text>
</comment>
<dbReference type="Proteomes" id="UP000533469">
    <property type="component" value="Unassembled WGS sequence"/>
</dbReference>
<feature type="domain" description="Enoyl-CoA hydratase/isomerase" evidence="4">
    <location>
        <begin position="13"/>
        <end position="333"/>
    </location>
</feature>
<evidence type="ECO:0000259" key="4">
    <source>
        <dbReference type="Pfam" id="PF16113"/>
    </source>
</evidence>
<dbReference type="InterPro" id="IPR045004">
    <property type="entry name" value="ECH_dom"/>
</dbReference>
<keyword evidence="5" id="KW-0456">Lyase</keyword>
<gene>
    <name evidence="5" type="ORF">FHS55_003541</name>
</gene>
<dbReference type="NCBIfam" id="NF004127">
    <property type="entry name" value="PRK05617.1"/>
    <property type="match status" value="1"/>
</dbReference>
<dbReference type="EMBL" id="JACICD010000007">
    <property type="protein sequence ID" value="MBB3772916.1"/>
    <property type="molecule type" value="Genomic_DNA"/>
</dbReference>
<sequence length="345" mass="36555">MSHVRIRTEGLAGRITLARPEALNALTHEMCLAIAAALEAWRADDAVRLVIIDGQGERAFCAGGDVVRICRAAAMGDPGVGHAFWRDEYRMNVALAEYPKPVVAFLQGIVLGGGVGIGCHVSHRIVGETTRLAMPEVGIGLIPDVGGTRLLSRAPHRLGEYLGLTGLRMGPGDAIRTGFADCLVPERAWEALAAVLAATGDVGLIAAAAVPALDSPLHEAGAEIEQAFAGPDIPAILAALRASDARWAREGAEAMGRNSPLAMACTLVLLRSLPAMADLRVALTREFRVTWRSVLPDLTDFVEGVRAQIIDKDRQPKWRHATPADVPAIEVAALIASLGHDELLL</sequence>
<dbReference type="AlphaFoldDB" id="A0A839ZE30"/>
<dbReference type="Gene3D" id="3.90.226.10">
    <property type="entry name" value="2-enoyl-CoA Hydratase, Chain A, domain 1"/>
    <property type="match status" value="1"/>
</dbReference>
<dbReference type="Pfam" id="PF16113">
    <property type="entry name" value="ECH_2"/>
    <property type="match status" value="1"/>
</dbReference>
<evidence type="ECO:0000313" key="6">
    <source>
        <dbReference type="Proteomes" id="UP000533469"/>
    </source>
</evidence>
<organism evidence="5 6">
    <name type="scientific">Ancylobacter tetraedralis</name>
    <dbReference type="NCBI Taxonomy" id="217068"/>
    <lineage>
        <taxon>Bacteria</taxon>
        <taxon>Pseudomonadati</taxon>
        <taxon>Pseudomonadota</taxon>
        <taxon>Alphaproteobacteria</taxon>
        <taxon>Hyphomicrobiales</taxon>
        <taxon>Xanthobacteraceae</taxon>
        <taxon>Ancylobacter</taxon>
    </lineage>
</organism>
<dbReference type="SUPFAM" id="SSF52096">
    <property type="entry name" value="ClpP/crotonase"/>
    <property type="match status" value="1"/>
</dbReference>
<dbReference type="GO" id="GO:0003860">
    <property type="term" value="F:3-hydroxyisobutyryl-CoA hydrolase activity"/>
    <property type="evidence" value="ECO:0007669"/>
    <property type="project" value="UniProtKB-EC"/>
</dbReference>
<accession>A0A839ZE30</accession>
<reference evidence="5 6" key="1">
    <citation type="submission" date="2020-08" db="EMBL/GenBank/DDBJ databases">
        <title>Genomic Encyclopedia of Type Strains, Phase IV (KMG-IV): sequencing the most valuable type-strain genomes for metagenomic binning, comparative biology and taxonomic classification.</title>
        <authorList>
            <person name="Goeker M."/>
        </authorList>
    </citation>
    <scope>NUCLEOTIDE SEQUENCE [LARGE SCALE GENOMIC DNA]</scope>
    <source>
        <strain evidence="5 6">DSM 5895</strain>
    </source>
</reference>
<dbReference type="RefSeq" id="WP_183191072.1">
    <property type="nucleotide sequence ID" value="NZ_JACICD010000007.1"/>
</dbReference>
<dbReference type="GO" id="GO:0016829">
    <property type="term" value="F:lyase activity"/>
    <property type="evidence" value="ECO:0007669"/>
    <property type="project" value="UniProtKB-KW"/>
</dbReference>
<evidence type="ECO:0000256" key="3">
    <source>
        <dbReference type="ARBA" id="ARBA00022801"/>
    </source>
</evidence>
<dbReference type="CDD" id="cd06558">
    <property type="entry name" value="crotonase-like"/>
    <property type="match status" value="1"/>
</dbReference>
<keyword evidence="3" id="KW-0378">Hydrolase</keyword>
<dbReference type="InterPro" id="IPR029045">
    <property type="entry name" value="ClpP/crotonase-like_dom_sf"/>
</dbReference>
<evidence type="ECO:0000256" key="2">
    <source>
        <dbReference type="ARBA" id="ARBA00011915"/>
    </source>
</evidence>
<dbReference type="PANTHER" id="PTHR43176:SF3">
    <property type="entry name" value="3-HYDROXYISOBUTYRYL-COA HYDROLASE, MITOCHONDRIAL"/>
    <property type="match status" value="1"/>
</dbReference>
<dbReference type="EC" id="3.1.2.4" evidence="2"/>
<dbReference type="GO" id="GO:0006574">
    <property type="term" value="P:L-valine catabolic process"/>
    <property type="evidence" value="ECO:0007669"/>
    <property type="project" value="TreeGrafter"/>
</dbReference>
<dbReference type="PANTHER" id="PTHR43176">
    <property type="entry name" value="3-HYDROXYISOBUTYRYL-COA HYDROLASE-RELATED"/>
    <property type="match status" value="1"/>
</dbReference>